<dbReference type="InterPro" id="IPR054075">
    <property type="entry name" value="Gp53-like_C"/>
</dbReference>
<sequence length="116" mass="12328">MQVGTADKLVSLVGLISIFGKRTFTANDYIRIPDVPGGFIVQFGTATTLASGDTIVTFPIPFPNKVLGIHPSQNNSYTNGAWAAYASKSLSSFALSGWTNATTRIAISVDYFAVGY</sequence>
<dbReference type="Pfam" id="PF21882">
    <property type="entry name" value="Gp53-like_C"/>
    <property type="match status" value="1"/>
</dbReference>
<evidence type="ECO:0000313" key="3">
    <source>
        <dbReference type="Proteomes" id="UP000829411"/>
    </source>
</evidence>
<dbReference type="EMBL" id="OM046628">
    <property type="protein sequence ID" value="UNA05983.1"/>
    <property type="molecule type" value="Genomic_DNA"/>
</dbReference>
<dbReference type="Proteomes" id="UP000829411">
    <property type="component" value="Segment"/>
</dbReference>
<proteinExistence type="predicted"/>
<organism evidence="2 3">
    <name type="scientific">Yersinia phage vB_YenM_201.16</name>
    <dbReference type="NCBI Taxonomy" id="2918921"/>
    <lineage>
        <taxon>Viruses</taxon>
        <taxon>Duplodnaviria</taxon>
        <taxon>Heunggongvirae</taxon>
        <taxon>Uroviricota</taxon>
        <taxon>Caudoviricetes</taxon>
        <taxon>Peduoviridae</taxon>
        <taxon>Duonihilunusvirus</taxon>
        <taxon>Duonihilunusvirus YenM20116</taxon>
    </lineage>
</organism>
<feature type="domain" description="Putative tail fiber protein gp53-like C-terminal" evidence="1">
    <location>
        <begin position="36"/>
        <end position="116"/>
    </location>
</feature>
<name>A0AAE9FV72_9CAUD</name>
<evidence type="ECO:0000259" key="1">
    <source>
        <dbReference type="Pfam" id="PF21882"/>
    </source>
</evidence>
<gene>
    <name evidence="2" type="ORF">vBYenM20116_040</name>
</gene>
<keyword evidence="3" id="KW-1185">Reference proteome</keyword>
<reference evidence="2" key="1">
    <citation type="submission" date="2021-12" db="EMBL/GenBank/DDBJ databases">
        <title>Genomes of temperate Yersinia enterocolitica phages.</title>
        <authorList>
            <person name="Hammerl J.A."/>
            <person name="Hertwig S."/>
        </authorList>
    </citation>
    <scope>NUCLEOTIDE SEQUENCE</scope>
</reference>
<evidence type="ECO:0000313" key="2">
    <source>
        <dbReference type="EMBL" id="UNA05983.1"/>
    </source>
</evidence>
<dbReference type="Gene3D" id="2.60.40.3940">
    <property type="match status" value="1"/>
</dbReference>
<protein>
    <submittedName>
        <fullName evidence="2">Tail fiber protein</fullName>
    </submittedName>
</protein>
<accession>A0AAE9FV72</accession>